<dbReference type="Proteomes" id="UP000016923">
    <property type="component" value="Unassembled WGS sequence"/>
</dbReference>
<keyword evidence="3" id="KW-1185">Reference proteome</keyword>
<dbReference type="InterPro" id="IPR036869">
    <property type="entry name" value="J_dom_sf"/>
</dbReference>
<accession>S3CPW2</accession>
<evidence type="ECO:0000313" key="3">
    <source>
        <dbReference type="Proteomes" id="UP000016923"/>
    </source>
</evidence>
<evidence type="ECO:0000313" key="2">
    <source>
        <dbReference type="EMBL" id="EPE08618.1"/>
    </source>
</evidence>
<dbReference type="EMBL" id="KE148148">
    <property type="protein sequence ID" value="EPE08618.1"/>
    <property type="molecule type" value="Genomic_DNA"/>
</dbReference>
<evidence type="ECO:0000256" key="1">
    <source>
        <dbReference type="SAM" id="MobiDB-lite"/>
    </source>
</evidence>
<feature type="compositionally biased region" description="Polar residues" evidence="1">
    <location>
        <begin position="145"/>
        <end position="155"/>
    </location>
</feature>
<feature type="region of interest" description="Disordered" evidence="1">
    <location>
        <begin position="141"/>
        <end position="162"/>
    </location>
</feature>
<sequence length="486" mass="51404">MADAQKNTITHPDQLLPNYYTTLSVPYNCSQEAIEAAFMSLTDDNHTFHKYKRIICDAFVCLASSGDRASYDAFYFHTPCWYSKALWLSYRDERRRLAWKYTAKINTSYLCDNQQAVYTALAEATRVGNVAANTLLNGHHDGNTEVASTGTTSGQLAGPTPSECAMNQARTWRCSMARQNELGENETRENGPTTEPNHAPDGGSDSGKSDNTWVNGGRAGLANGISGAAIATSSSSSTAKTTPFNERAKATLAALLAPGIPADDMGVMASQAVAIRPRLGTVPHKLSGSLNAVRPAAPVNRNGHILALASKPAAATAKNAAKDATATAPRIARVTASTATAMTASASSRARAAHGPAPAISKQLAPSRAHSLQNAHITTAAPPPIWGRASTLSRSAIPRKTSLPVPVKPRDTNTGLAAHMSADAMPSVASANAGIDTAATAAVANISATPLDKRPYLPPSKRGYLASSRCFIDKIIRRQWQWRAQS</sequence>
<feature type="region of interest" description="Disordered" evidence="1">
    <location>
        <begin position="343"/>
        <end position="373"/>
    </location>
</feature>
<feature type="region of interest" description="Disordered" evidence="1">
    <location>
        <begin position="183"/>
        <end position="218"/>
    </location>
</feature>
<dbReference type="HOGENOM" id="CLU_561502_0_0_1"/>
<dbReference type="SUPFAM" id="SSF46565">
    <property type="entry name" value="Chaperone J-domain"/>
    <property type="match status" value="1"/>
</dbReference>
<proteinExistence type="predicted"/>
<protein>
    <recommendedName>
        <fullName evidence="4">J domain-containing protein</fullName>
    </recommendedName>
</protein>
<dbReference type="VEuPathDB" id="FungiDB:F503_04205"/>
<name>S3CPW2_OPHP1</name>
<reference evidence="2 3" key="1">
    <citation type="journal article" date="2013" name="BMC Genomics">
        <title>The genome and transcriptome of the pine saprophyte Ophiostoma piceae, and a comparison with the bark beetle-associated pine pathogen Grosmannia clavigera.</title>
        <authorList>
            <person name="Haridas S."/>
            <person name="Wang Y."/>
            <person name="Lim L."/>
            <person name="Massoumi Alamouti S."/>
            <person name="Jackman S."/>
            <person name="Docking R."/>
            <person name="Robertson G."/>
            <person name="Birol I."/>
            <person name="Bohlmann J."/>
            <person name="Breuil C."/>
        </authorList>
    </citation>
    <scope>NUCLEOTIDE SEQUENCE [LARGE SCALE GENOMIC DNA]</scope>
    <source>
        <strain evidence="2 3">UAMH 11346</strain>
    </source>
</reference>
<evidence type="ECO:0008006" key="4">
    <source>
        <dbReference type="Google" id="ProtNLM"/>
    </source>
</evidence>
<gene>
    <name evidence="2" type="ORF">F503_04205</name>
</gene>
<dbReference type="AlphaFoldDB" id="S3CPW2"/>
<organism evidence="2 3">
    <name type="scientific">Ophiostoma piceae (strain UAMH 11346)</name>
    <name type="common">Sap stain fungus</name>
    <dbReference type="NCBI Taxonomy" id="1262450"/>
    <lineage>
        <taxon>Eukaryota</taxon>
        <taxon>Fungi</taxon>
        <taxon>Dikarya</taxon>
        <taxon>Ascomycota</taxon>
        <taxon>Pezizomycotina</taxon>
        <taxon>Sordariomycetes</taxon>
        <taxon>Sordariomycetidae</taxon>
        <taxon>Ophiostomatales</taxon>
        <taxon>Ophiostomataceae</taxon>
        <taxon>Ophiostoma</taxon>
    </lineage>
</organism>